<dbReference type="GO" id="GO:0046872">
    <property type="term" value="F:metal ion binding"/>
    <property type="evidence" value="ECO:0007669"/>
    <property type="project" value="UniProtKB-KW"/>
</dbReference>
<comment type="caution">
    <text evidence="5">The sequence shown here is derived from an EMBL/GenBank/DDBJ whole genome shotgun (WGS) entry which is preliminary data.</text>
</comment>
<dbReference type="PANTHER" id="PTHR32494:SF5">
    <property type="entry name" value="ALLANTOATE AMIDOHYDROLASE"/>
    <property type="match status" value="1"/>
</dbReference>
<dbReference type="Gene3D" id="3.30.70.360">
    <property type="match status" value="1"/>
</dbReference>
<evidence type="ECO:0000313" key="5">
    <source>
        <dbReference type="EMBL" id="MBD2182018.1"/>
    </source>
</evidence>
<evidence type="ECO:0000256" key="4">
    <source>
        <dbReference type="PIRSR" id="PIRSR001235-2"/>
    </source>
</evidence>
<dbReference type="CDD" id="cd03884">
    <property type="entry name" value="M20_bAS"/>
    <property type="match status" value="1"/>
</dbReference>
<comment type="similarity">
    <text evidence="1">Belongs to the peptidase M20 family.</text>
</comment>
<keyword evidence="3" id="KW-0479">Metal-binding</keyword>
<proteinExistence type="inferred from homology"/>
<dbReference type="Pfam" id="PF01546">
    <property type="entry name" value="Peptidase_M20"/>
    <property type="match status" value="1"/>
</dbReference>
<dbReference type="Gene3D" id="3.40.630.10">
    <property type="entry name" value="Zn peptidases"/>
    <property type="match status" value="1"/>
</dbReference>
<dbReference type="EMBL" id="JACJPW010000029">
    <property type="protein sequence ID" value="MBD2182018.1"/>
    <property type="molecule type" value="Genomic_DNA"/>
</dbReference>
<feature type="binding site" evidence="3">
    <location>
        <position position="132"/>
    </location>
    <ligand>
        <name>Zn(2+)</name>
        <dbReference type="ChEBI" id="CHEBI:29105"/>
        <label>2</label>
    </ligand>
</feature>
<comment type="cofactor">
    <cofactor evidence="3">
        <name>Zn(2+)</name>
        <dbReference type="ChEBI" id="CHEBI:29105"/>
    </cofactor>
    <text evidence="3">Binds 2 Zn(2+) ions per subunit.</text>
</comment>
<dbReference type="SUPFAM" id="SSF55031">
    <property type="entry name" value="Bacterial exopeptidase dimerisation domain"/>
    <property type="match status" value="1"/>
</dbReference>
<dbReference type="AlphaFoldDB" id="A0A926ZGB8"/>
<dbReference type="PANTHER" id="PTHR32494">
    <property type="entry name" value="ALLANTOATE DEIMINASE-RELATED"/>
    <property type="match status" value="1"/>
</dbReference>
<evidence type="ECO:0000313" key="6">
    <source>
        <dbReference type="Proteomes" id="UP000641646"/>
    </source>
</evidence>
<sequence>MTVNSVIYVNQERLNNSISRLAEIGKLPDGGVRRIAYSPEDLQARELVKRWMTEAGMNVRIDAAGNMIGTYPGQVEKAPVLATGSHIDTVPSGGIYDGTLGVLAGIEVVRVFKENNIKLIHPLEVIVFTDEESTMLGSKAMSGNIVSNPEYYRRDDGTSIQACLERIGGNWDKLSTAQRSKSEIAAYLELHVEQGVVLETVAKQIGIVSGIVGQNRFNIAITGKANHAGTTPMEMRKDALVAACQVVLTVNNLAINSQGDMVATVGAFNVWPNAANIIPAKVEMSLDVRDIYLYNIYNLAINLQKQISVIAANTQTKISMQPTLRVEPTLAKTEIKDAIAQSCRQLQLSYHHLPSRAGHDAQEIGKFTDMGMIFVPSVAGISHSESEYTSAEQCSQGANVLLQSLIQLDQLYPV</sequence>
<evidence type="ECO:0000256" key="1">
    <source>
        <dbReference type="ARBA" id="ARBA00006153"/>
    </source>
</evidence>
<dbReference type="GO" id="GO:0016813">
    <property type="term" value="F:hydrolase activity, acting on carbon-nitrogen (but not peptide) bonds, in linear amidines"/>
    <property type="evidence" value="ECO:0007669"/>
    <property type="project" value="InterPro"/>
</dbReference>
<reference evidence="5" key="2">
    <citation type="submission" date="2020-08" db="EMBL/GenBank/DDBJ databases">
        <authorList>
            <person name="Chen M."/>
            <person name="Teng W."/>
            <person name="Zhao L."/>
            <person name="Hu C."/>
            <person name="Zhou Y."/>
            <person name="Han B."/>
            <person name="Song L."/>
            <person name="Shu W."/>
        </authorList>
    </citation>
    <scope>NUCLEOTIDE SEQUENCE</scope>
    <source>
        <strain evidence="5">FACHB-1375</strain>
    </source>
</reference>
<dbReference type="NCBIfam" id="NF006771">
    <property type="entry name" value="PRK09290.1-5"/>
    <property type="match status" value="1"/>
</dbReference>
<dbReference type="Proteomes" id="UP000641646">
    <property type="component" value="Unassembled WGS sequence"/>
</dbReference>
<evidence type="ECO:0000256" key="2">
    <source>
        <dbReference type="ARBA" id="ARBA00022801"/>
    </source>
</evidence>
<dbReference type="NCBIfam" id="TIGR01879">
    <property type="entry name" value="hydantase"/>
    <property type="match status" value="1"/>
</dbReference>
<name>A0A926ZGB8_9CYAN</name>
<feature type="binding site" evidence="4">
    <location>
        <position position="289"/>
    </location>
    <ligand>
        <name>allantoate</name>
        <dbReference type="ChEBI" id="CHEBI:17536"/>
    </ligand>
</feature>
<feature type="binding site" evidence="3">
    <location>
        <position position="383"/>
    </location>
    <ligand>
        <name>Zn(2+)</name>
        <dbReference type="ChEBI" id="CHEBI:29105"/>
        <label>2</label>
    </ligand>
</feature>
<dbReference type="PIRSF" id="PIRSF001235">
    <property type="entry name" value="Amidase_carbamoylase"/>
    <property type="match status" value="1"/>
</dbReference>
<dbReference type="InterPro" id="IPR002933">
    <property type="entry name" value="Peptidase_M20"/>
</dbReference>
<feature type="binding site" evidence="4">
    <location>
        <position position="216"/>
    </location>
    <ligand>
        <name>allantoate</name>
        <dbReference type="ChEBI" id="CHEBI:17536"/>
    </ligand>
</feature>
<organism evidence="5 6">
    <name type="scientific">Aerosakkonema funiforme FACHB-1375</name>
    <dbReference type="NCBI Taxonomy" id="2949571"/>
    <lineage>
        <taxon>Bacteria</taxon>
        <taxon>Bacillati</taxon>
        <taxon>Cyanobacteriota</taxon>
        <taxon>Cyanophyceae</taxon>
        <taxon>Oscillatoriophycideae</taxon>
        <taxon>Aerosakkonematales</taxon>
        <taxon>Aerosakkonemataceae</taxon>
        <taxon>Aerosakkonema</taxon>
    </lineage>
</organism>
<reference evidence="5" key="1">
    <citation type="journal article" date="2015" name="ISME J.">
        <title>Draft Genome Sequence of Streptomyces incarnatus NRRL8089, which Produces the Nucleoside Antibiotic Sinefungin.</title>
        <authorList>
            <person name="Oshima K."/>
            <person name="Hattori M."/>
            <person name="Shimizu H."/>
            <person name="Fukuda K."/>
            <person name="Nemoto M."/>
            <person name="Inagaki K."/>
            <person name="Tamura T."/>
        </authorList>
    </citation>
    <scope>NUCLEOTIDE SEQUENCE</scope>
    <source>
        <strain evidence="5">FACHB-1375</strain>
    </source>
</reference>
<feature type="binding site" evidence="3">
    <location>
        <position position="97"/>
    </location>
    <ligand>
        <name>Zn(2+)</name>
        <dbReference type="ChEBI" id="CHEBI:29105"/>
        <label>2</label>
    </ligand>
</feature>
<protein>
    <submittedName>
        <fullName evidence="5">Zn-dependent hydrolase</fullName>
    </submittedName>
</protein>
<gene>
    <name evidence="5" type="ORF">H6G03_13025</name>
</gene>
<keyword evidence="2 5" id="KW-0378">Hydrolase</keyword>
<evidence type="ECO:0000256" key="3">
    <source>
        <dbReference type="PIRSR" id="PIRSR001235-1"/>
    </source>
</evidence>
<keyword evidence="3" id="KW-0862">Zinc</keyword>
<keyword evidence="6" id="KW-1185">Reference proteome</keyword>
<feature type="binding site" evidence="3">
    <location>
        <position position="86"/>
    </location>
    <ligand>
        <name>Zn(2+)</name>
        <dbReference type="ChEBI" id="CHEBI:29105"/>
        <label>1</label>
    </ligand>
</feature>
<feature type="binding site" evidence="3">
    <location>
        <position position="97"/>
    </location>
    <ligand>
        <name>Zn(2+)</name>
        <dbReference type="ChEBI" id="CHEBI:29105"/>
        <label>1</label>
    </ligand>
</feature>
<dbReference type="InterPro" id="IPR036264">
    <property type="entry name" value="Bact_exopeptidase_dim_dom"/>
</dbReference>
<feature type="binding site" evidence="3">
    <location>
        <position position="191"/>
    </location>
    <ligand>
        <name>Zn(2+)</name>
        <dbReference type="ChEBI" id="CHEBI:29105"/>
        <label>1</label>
    </ligand>
</feature>
<dbReference type="SUPFAM" id="SSF53187">
    <property type="entry name" value="Zn-dependent exopeptidases"/>
    <property type="match status" value="1"/>
</dbReference>
<dbReference type="RefSeq" id="WP_190464824.1">
    <property type="nucleotide sequence ID" value="NZ_JACJPW010000029.1"/>
</dbReference>
<dbReference type="InterPro" id="IPR010158">
    <property type="entry name" value="Amidase_Cbmase"/>
</dbReference>
<feature type="binding site" evidence="4">
    <location>
        <position position="276"/>
    </location>
    <ligand>
        <name>allantoate</name>
        <dbReference type="ChEBI" id="CHEBI:17536"/>
    </ligand>
</feature>
<accession>A0A926ZGB8</accession>